<evidence type="ECO:0000256" key="13">
    <source>
        <dbReference type="RuleBase" id="RU003707"/>
    </source>
</evidence>
<dbReference type="STRING" id="39841.SAMN05660836_00595"/>
<dbReference type="PANTHER" id="PTHR43612:SF3">
    <property type="entry name" value="TRIFUNCTIONAL ENZYME SUBUNIT ALPHA, MITOCHONDRIAL"/>
    <property type="match status" value="1"/>
</dbReference>
<evidence type="ECO:0000256" key="11">
    <source>
        <dbReference type="ARBA" id="ARBA00023268"/>
    </source>
</evidence>
<sequence length="681" mass="75432">MAEPITQFYVRFYNSPVGKIAIVTMDNGEDYKKPNVFNEGALESLNKAINTVLVEKDVKGLLLTGKPYIFAAGADLTQVPFITTFEQGYAVAKAGHDTFKRIMDLPFPTVAAINGVALGGGLEIALYCDYRTVSRSAQAIGFPECFIGLVPGWGGCTLTTKLVGPEKAVELIIYNALNQNRMIDGTKLYEMGLADRLFDGAEFLDESLLFLQDIISGKVKVERPETKMNAVKTVVKQAREFIDSKVHGAAPAPYRALEIIEGVCSNDIEWGFEEENKALGDLIKSRQCKCSIYAFDLVNRYAKKVKGIPDAKPMKINKVGILGAGLMASQLAHLFIYRLGVPVVMKDIKQEFVDKGCAYVASEFQKMAQKGRITEARARYLTSLLKGTLDYGDFADCDFVIEAVFEEMSVKKQVFAEVEQVVRPDCILATNTSSLSVTEMGADLKHPERVVGFHFFNPVAVLPLIEVIKTPKTNDVTLATAFDLAKKLKKTGILVKDSPAFLVNRLLTKMMVDCLSMVDQGASFQQVDNALLALGLPMAPFDLLALVGPAVAYHVNETLHYHLSPERFPLNQNLKRIVDAGKRSIYIQSGKTKKVDPEIEKMWVRVDNREFLDEEIRDICLENLAREIDLILQEGVVQSSRDVDLAMIMGAGWPFFMGGITMYLDMAGITPRVLQKVFFSV</sequence>
<comment type="similarity">
    <text evidence="13">Belongs to the enoyl-CoA hydratase/isomerase family.</text>
</comment>
<dbReference type="PROSITE" id="PS00166">
    <property type="entry name" value="ENOYL_COA_HYDRATASE"/>
    <property type="match status" value="1"/>
</dbReference>
<comment type="similarity">
    <text evidence="2">In the central section; belongs to the 3-hydroxyacyl-CoA dehydrogenase family.</text>
</comment>
<evidence type="ECO:0000256" key="6">
    <source>
        <dbReference type="ARBA" id="ARBA00022963"/>
    </source>
</evidence>
<evidence type="ECO:0000256" key="10">
    <source>
        <dbReference type="ARBA" id="ARBA00023239"/>
    </source>
</evidence>
<dbReference type="FunFam" id="3.40.50.720:FF:000009">
    <property type="entry name" value="Fatty oxidation complex, alpha subunit"/>
    <property type="match status" value="1"/>
</dbReference>
<evidence type="ECO:0000259" key="14">
    <source>
        <dbReference type="Pfam" id="PF00725"/>
    </source>
</evidence>
<dbReference type="UniPathway" id="UPA00659"/>
<evidence type="ECO:0000256" key="5">
    <source>
        <dbReference type="ARBA" id="ARBA00022832"/>
    </source>
</evidence>
<comment type="pathway">
    <text evidence="1">Lipid metabolism; fatty acid beta-oxidation.</text>
</comment>
<dbReference type="GO" id="GO:0016509">
    <property type="term" value="F:long-chain (3S)-3-hydroxyacyl-CoA dehydrogenase (NAD+) activity"/>
    <property type="evidence" value="ECO:0007669"/>
    <property type="project" value="TreeGrafter"/>
</dbReference>
<keyword evidence="6" id="KW-0442">Lipid degradation</keyword>
<dbReference type="SUPFAM" id="SSF48179">
    <property type="entry name" value="6-phosphogluconate dehydrogenase C-terminal domain-like"/>
    <property type="match status" value="2"/>
</dbReference>
<dbReference type="GO" id="GO:0004300">
    <property type="term" value="F:enoyl-CoA hydratase activity"/>
    <property type="evidence" value="ECO:0007669"/>
    <property type="project" value="UniProtKB-EC"/>
</dbReference>
<dbReference type="InterPro" id="IPR018376">
    <property type="entry name" value="Enoyl-CoA_hyd/isom_CS"/>
</dbReference>
<accession>A0A1I4RFN3</accession>
<dbReference type="Gene3D" id="3.40.50.720">
    <property type="entry name" value="NAD(P)-binding Rossmann-like Domain"/>
    <property type="match status" value="1"/>
</dbReference>
<dbReference type="Gene3D" id="3.90.226.10">
    <property type="entry name" value="2-enoyl-CoA Hydratase, Chain A, domain 1"/>
    <property type="match status" value="1"/>
</dbReference>
<proteinExistence type="inferred from homology"/>
<dbReference type="InterPro" id="IPR008927">
    <property type="entry name" value="6-PGluconate_DH-like_C_sf"/>
</dbReference>
<dbReference type="GO" id="GO:0070403">
    <property type="term" value="F:NAD+ binding"/>
    <property type="evidence" value="ECO:0007669"/>
    <property type="project" value="InterPro"/>
</dbReference>
<keyword evidence="17" id="KW-1185">Reference proteome</keyword>
<feature type="domain" description="3-hydroxyacyl-CoA dehydrogenase NAD binding" evidence="15">
    <location>
        <begin position="318"/>
        <end position="497"/>
    </location>
</feature>
<dbReference type="OrthoDB" id="9771883at2"/>
<dbReference type="InterPro" id="IPR006176">
    <property type="entry name" value="3-OHacyl-CoA_DH_NAD-bd"/>
</dbReference>
<dbReference type="SUPFAM" id="SSF51735">
    <property type="entry name" value="NAD(P)-binding Rossmann-fold domains"/>
    <property type="match status" value="1"/>
</dbReference>
<evidence type="ECO:0000256" key="1">
    <source>
        <dbReference type="ARBA" id="ARBA00005005"/>
    </source>
</evidence>
<keyword evidence="10" id="KW-0456">Lyase</keyword>
<dbReference type="Proteomes" id="UP000199611">
    <property type="component" value="Unassembled WGS sequence"/>
</dbReference>
<keyword evidence="7" id="KW-0560">Oxidoreductase</keyword>
<evidence type="ECO:0000256" key="2">
    <source>
        <dbReference type="ARBA" id="ARBA00007005"/>
    </source>
</evidence>
<dbReference type="Gene3D" id="1.10.1040.50">
    <property type="match status" value="1"/>
</dbReference>
<evidence type="ECO:0000256" key="12">
    <source>
        <dbReference type="ARBA" id="ARBA00049556"/>
    </source>
</evidence>
<evidence type="ECO:0000313" key="16">
    <source>
        <dbReference type="EMBL" id="SFM51082.1"/>
    </source>
</evidence>
<evidence type="ECO:0000256" key="8">
    <source>
        <dbReference type="ARBA" id="ARBA00023027"/>
    </source>
</evidence>
<dbReference type="InterPro" id="IPR001753">
    <property type="entry name" value="Enoyl-CoA_hydra/iso"/>
</dbReference>
<dbReference type="PANTHER" id="PTHR43612">
    <property type="entry name" value="TRIFUNCTIONAL ENZYME SUBUNIT ALPHA"/>
    <property type="match status" value="1"/>
</dbReference>
<dbReference type="EC" id="4.2.1.17" evidence="4"/>
<dbReference type="AlphaFoldDB" id="A0A1I4RFN3"/>
<evidence type="ECO:0000259" key="15">
    <source>
        <dbReference type="Pfam" id="PF02737"/>
    </source>
</evidence>
<dbReference type="RefSeq" id="WP_093393347.1">
    <property type="nucleotide sequence ID" value="NZ_FOUU01000001.1"/>
</dbReference>
<evidence type="ECO:0000256" key="4">
    <source>
        <dbReference type="ARBA" id="ARBA00012076"/>
    </source>
</evidence>
<dbReference type="InterPro" id="IPR050136">
    <property type="entry name" value="FA_oxidation_alpha_subunit"/>
</dbReference>
<keyword evidence="11" id="KW-0511">Multifunctional enzyme</keyword>
<dbReference type="Pfam" id="PF00725">
    <property type="entry name" value="3HCDH"/>
    <property type="match status" value="1"/>
</dbReference>
<gene>
    <name evidence="16" type="ORF">SAMN05660836_00595</name>
</gene>
<dbReference type="Pfam" id="PF02737">
    <property type="entry name" value="3HCDH_N"/>
    <property type="match status" value="1"/>
</dbReference>
<dbReference type="Pfam" id="PF00378">
    <property type="entry name" value="ECH_1"/>
    <property type="match status" value="1"/>
</dbReference>
<keyword evidence="5" id="KW-0276">Fatty acid metabolism</keyword>
<name>A0A1I4RFN3_9BACT</name>
<dbReference type="InterPro" id="IPR006108">
    <property type="entry name" value="3HC_DH_C"/>
</dbReference>
<evidence type="ECO:0000256" key="3">
    <source>
        <dbReference type="ARBA" id="ARBA00008750"/>
    </source>
</evidence>
<comment type="catalytic activity">
    <reaction evidence="12">
        <text>a (3S)-3-hydroxyacyl-CoA + NAD(+) = a 3-oxoacyl-CoA + NADH + H(+)</text>
        <dbReference type="Rhea" id="RHEA:22432"/>
        <dbReference type="ChEBI" id="CHEBI:15378"/>
        <dbReference type="ChEBI" id="CHEBI:57318"/>
        <dbReference type="ChEBI" id="CHEBI:57540"/>
        <dbReference type="ChEBI" id="CHEBI:57945"/>
        <dbReference type="ChEBI" id="CHEBI:90726"/>
        <dbReference type="EC" id="1.1.1.35"/>
    </reaction>
</comment>
<dbReference type="SUPFAM" id="SSF52096">
    <property type="entry name" value="ClpP/crotonase"/>
    <property type="match status" value="1"/>
</dbReference>
<comment type="similarity">
    <text evidence="3">In the N-terminal section; belongs to the enoyl-CoA hydratase/isomerase family.</text>
</comment>
<dbReference type="InterPro" id="IPR029045">
    <property type="entry name" value="ClpP/crotonase-like_dom_sf"/>
</dbReference>
<dbReference type="GO" id="GO:0006635">
    <property type="term" value="P:fatty acid beta-oxidation"/>
    <property type="evidence" value="ECO:0007669"/>
    <property type="project" value="UniProtKB-UniPathway"/>
</dbReference>
<dbReference type="InterPro" id="IPR036291">
    <property type="entry name" value="NAD(P)-bd_dom_sf"/>
</dbReference>
<dbReference type="CDD" id="cd06558">
    <property type="entry name" value="crotonase-like"/>
    <property type="match status" value="1"/>
</dbReference>
<keyword evidence="9" id="KW-0443">Lipid metabolism</keyword>
<evidence type="ECO:0000256" key="7">
    <source>
        <dbReference type="ARBA" id="ARBA00023002"/>
    </source>
</evidence>
<evidence type="ECO:0000256" key="9">
    <source>
        <dbReference type="ARBA" id="ARBA00023098"/>
    </source>
</evidence>
<organism evidence="16 17">
    <name type="scientific">Thermodesulforhabdus norvegica</name>
    <dbReference type="NCBI Taxonomy" id="39841"/>
    <lineage>
        <taxon>Bacteria</taxon>
        <taxon>Pseudomonadati</taxon>
        <taxon>Thermodesulfobacteriota</taxon>
        <taxon>Syntrophobacteria</taxon>
        <taxon>Syntrophobacterales</taxon>
        <taxon>Thermodesulforhabdaceae</taxon>
        <taxon>Thermodesulforhabdus</taxon>
    </lineage>
</organism>
<reference evidence="16 17" key="1">
    <citation type="submission" date="2016-10" db="EMBL/GenBank/DDBJ databases">
        <authorList>
            <person name="de Groot N.N."/>
        </authorList>
    </citation>
    <scope>NUCLEOTIDE SEQUENCE [LARGE SCALE GENOMIC DNA]</scope>
    <source>
        <strain evidence="16 17">DSM 9990</strain>
    </source>
</reference>
<evidence type="ECO:0000313" key="17">
    <source>
        <dbReference type="Proteomes" id="UP000199611"/>
    </source>
</evidence>
<protein>
    <recommendedName>
        <fullName evidence="4">enoyl-CoA hydratase</fullName>
        <ecNumber evidence="4">4.2.1.17</ecNumber>
    </recommendedName>
</protein>
<feature type="domain" description="3-hydroxyacyl-CoA dehydrogenase C-terminal" evidence="14">
    <location>
        <begin position="501"/>
        <end position="582"/>
    </location>
</feature>
<keyword evidence="8" id="KW-0520">NAD</keyword>
<dbReference type="EMBL" id="FOUU01000001">
    <property type="protein sequence ID" value="SFM51082.1"/>
    <property type="molecule type" value="Genomic_DNA"/>
</dbReference>